<dbReference type="InterPro" id="IPR042089">
    <property type="entry name" value="Peptidase_M13_dom_2"/>
</dbReference>
<feature type="region of interest" description="Disordered" evidence="2">
    <location>
        <begin position="1"/>
        <end position="25"/>
    </location>
</feature>
<dbReference type="GO" id="GO:0016485">
    <property type="term" value="P:protein processing"/>
    <property type="evidence" value="ECO:0007669"/>
    <property type="project" value="TreeGrafter"/>
</dbReference>
<gene>
    <name evidence="4" type="ORF">HPB51_026366</name>
</gene>
<dbReference type="InterPro" id="IPR008753">
    <property type="entry name" value="Peptidase_M13_N"/>
</dbReference>
<accession>A0A9J6D2U2</accession>
<sequence length="648" mass="72698">MISLLKAPSHSKPIRNHTTNATAKSPVRFGAGLGSTGDAYGILFRDAVDREAQPCDNFYRFACGSWKRNHPHTTSRAENLRYFVTAAVARMREVKPEQADGEPIGKAALYLKACLAATEGGASNDLRMVLAQAGLTWPDRSASSDFVSALFFMARRLALPVFFGVDLLHFEGSVRHILTFPLDTAFQSILRTLQEHIRSGNVVAYLRLAYDNMVEHISDDARFSEILASLEDVNEVFEDYLKASEKEDALGSVTSLLRIAPMVSMEKWNSLLQRYFGESITEVDYVVVFDRTSITKILGLLKTKGEDRAKDILGCLAVHAAIYYTKTEIRESFFGSTEEARAQQERHCFGDVHGLFKHVVDGFLFNLTQEALAHVSELAHKIREEFMNMLRSGSLLRGQPVQYRQLTGFGKILALPETAKPLGSFFGRNVSSRPLQNRMIYAERLAKRPDMNVGTARRHTQDFNSFHLREQQGDVDVSHLQFRLAPQHLFFPWFSTTGPNHRATLYAGIGTRLAVALYFDYMQRRPFGRSQLINYHRCLVLNARDDFDVPFSVELQAAVAGVYVAWRAYKRNVAADRDAPDAAAAADGELGAMTGYQAFFLFGCYLFCGDEDGERMCNVPAKENADFARVFRCGENSSMKSNKCDMFG</sequence>
<dbReference type="Pfam" id="PF05649">
    <property type="entry name" value="Peptidase_M13_N"/>
    <property type="match status" value="1"/>
</dbReference>
<dbReference type="Gene3D" id="1.10.1380.10">
    <property type="entry name" value="Neutral endopeptidase , domain2"/>
    <property type="match status" value="1"/>
</dbReference>
<name>A0A9J6D2U2_RHIMP</name>
<feature type="domain" description="Peptidase M13 N-terminal" evidence="3">
    <location>
        <begin position="54"/>
        <end position="392"/>
    </location>
</feature>
<dbReference type="AlphaFoldDB" id="A0A9J6D2U2"/>
<protein>
    <recommendedName>
        <fullName evidence="3">Peptidase M13 N-terminal domain-containing protein</fullName>
    </recommendedName>
</protein>
<dbReference type="VEuPathDB" id="VectorBase:LOC119178558"/>
<comment type="similarity">
    <text evidence="1">Belongs to the peptidase M13 family.</text>
</comment>
<reference evidence="4" key="1">
    <citation type="journal article" date="2020" name="Cell">
        <title>Large-Scale Comparative Analyses of Tick Genomes Elucidate Their Genetic Diversity and Vector Capacities.</title>
        <authorList>
            <consortium name="Tick Genome and Microbiome Consortium (TIGMIC)"/>
            <person name="Jia N."/>
            <person name="Wang J."/>
            <person name="Shi W."/>
            <person name="Du L."/>
            <person name="Sun Y."/>
            <person name="Zhan W."/>
            <person name="Jiang J.F."/>
            <person name="Wang Q."/>
            <person name="Zhang B."/>
            <person name="Ji P."/>
            <person name="Bell-Sakyi L."/>
            <person name="Cui X.M."/>
            <person name="Yuan T.T."/>
            <person name="Jiang B.G."/>
            <person name="Yang W.F."/>
            <person name="Lam T.T."/>
            <person name="Chang Q.C."/>
            <person name="Ding S.J."/>
            <person name="Wang X.J."/>
            <person name="Zhu J.G."/>
            <person name="Ruan X.D."/>
            <person name="Zhao L."/>
            <person name="Wei J.T."/>
            <person name="Ye R.Z."/>
            <person name="Que T.C."/>
            <person name="Du C.H."/>
            <person name="Zhou Y.H."/>
            <person name="Cheng J.X."/>
            <person name="Dai P.F."/>
            <person name="Guo W.B."/>
            <person name="Han X.H."/>
            <person name="Huang E.J."/>
            <person name="Li L.F."/>
            <person name="Wei W."/>
            <person name="Gao Y.C."/>
            <person name="Liu J.Z."/>
            <person name="Shao H.Z."/>
            <person name="Wang X."/>
            <person name="Wang C.C."/>
            <person name="Yang T.C."/>
            <person name="Huo Q.B."/>
            <person name="Li W."/>
            <person name="Chen H.Y."/>
            <person name="Chen S.E."/>
            <person name="Zhou L.G."/>
            <person name="Ni X.B."/>
            <person name="Tian J.H."/>
            <person name="Sheng Y."/>
            <person name="Liu T."/>
            <person name="Pan Y.S."/>
            <person name="Xia L.Y."/>
            <person name="Li J."/>
            <person name="Zhao F."/>
            <person name="Cao W.C."/>
        </authorList>
    </citation>
    <scope>NUCLEOTIDE SEQUENCE</scope>
    <source>
        <strain evidence="4">Rmic-2018</strain>
    </source>
</reference>
<evidence type="ECO:0000259" key="3">
    <source>
        <dbReference type="Pfam" id="PF05649"/>
    </source>
</evidence>
<evidence type="ECO:0000256" key="1">
    <source>
        <dbReference type="ARBA" id="ARBA00007357"/>
    </source>
</evidence>
<evidence type="ECO:0000256" key="2">
    <source>
        <dbReference type="SAM" id="MobiDB-lite"/>
    </source>
</evidence>
<dbReference type="PROSITE" id="PS51885">
    <property type="entry name" value="NEPRILYSIN"/>
    <property type="match status" value="1"/>
</dbReference>
<dbReference type="SUPFAM" id="SSF55486">
    <property type="entry name" value="Metalloproteases ('zincins'), catalytic domain"/>
    <property type="match status" value="1"/>
</dbReference>
<dbReference type="InterPro" id="IPR024079">
    <property type="entry name" value="MetalloPept_cat_dom_sf"/>
</dbReference>
<comment type="caution">
    <text evidence="4">The sequence shown here is derived from an EMBL/GenBank/DDBJ whole genome shotgun (WGS) entry which is preliminary data.</text>
</comment>
<proteinExistence type="inferred from homology"/>
<dbReference type="GO" id="GO:0005886">
    <property type="term" value="C:plasma membrane"/>
    <property type="evidence" value="ECO:0007669"/>
    <property type="project" value="TreeGrafter"/>
</dbReference>
<dbReference type="GO" id="GO:0004222">
    <property type="term" value="F:metalloendopeptidase activity"/>
    <property type="evidence" value="ECO:0007669"/>
    <property type="project" value="InterPro"/>
</dbReference>
<reference evidence="4" key="2">
    <citation type="submission" date="2021-09" db="EMBL/GenBank/DDBJ databases">
        <authorList>
            <person name="Jia N."/>
            <person name="Wang J."/>
            <person name="Shi W."/>
            <person name="Du L."/>
            <person name="Sun Y."/>
            <person name="Zhan W."/>
            <person name="Jiang J."/>
            <person name="Wang Q."/>
            <person name="Zhang B."/>
            <person name="Ji P."/>
            <person name="Sakyi L.B."/>
            <person name="Cui X."/>
            <person name="Yuan T."/>
            <person name="Jiang B."/>
            <person name="Yang W."/>
            <person name="Lam T.T.-Y."/>
            <person name="Chang Q."/>
            <person name="Ding S."/>
            <person name="Wang X."/>
            <person name="Zhu J."/>
            <person name="Ruan X."/>
            <person name="Zhao L."/>
            <person name="Wei J."/>
            <person name="Que T."/>
            <person name="Du C."/>
            <person name="Cheng J."/>
            <person name="Dai P."/>
            <person name="Han X."/>
            <person name="Huang E."/>
            <person name="Gao Y."/>
            <person name="Liu J."/>
            <person name="Shao H."/>
            <person name="Ye R."/>
            <person name="Li L."/>
            <person name="Wei W."/>
            <person name="Wang X."/>
            <person name="Wang C."/>
            <person name="Huo Q."/>
            <person name="Li W."/>
            <person name="Guo W."/>
            <person name="Chen H."/>
            <person name="Chen S."/>
            <person name="Zhou L."/>
            <person name="Zhou L."/>
            <person name="Ni X."/>
            <person name="Tian J."/>
            <person name="Zhou Y."/>
            <person name="Sheng Y."/>
            <person name="Liu T."/>
            <person name="Pan Y."/>
            <person name="Xia L."/>
            <person name="Li J."/>
            <person name="Zhao F."/>
            <person name="Cao W."/>
        </authorList>
    </citation>
    <scope>NUCLEOTIDE SEQUENCE</scope>
    <source>
        <strain evidence="4">Rmic-2018</strain>
        <tissue evidence="4">Larvae</tissue>
    </source>
</reference>
<dbReference type="PANTHER" id="PTHR11733:SF241">
    <property type="entry name" value="GH26575P-RELATED"/>
    <property type="match status" value="1"/>
</dbReference>
<dbReference type="EMBL" id="JABSTU010000168">
    <property type="protein sequence ID" value="KAH7998785.1"/>
    <property type="molecule type" value="Genomic_DNA"/>
</dbReference>
<keyword evidence="5" id="KW-1185">Reference proteome</keyword>
<evidence type="ECO:0000313" key="4">
    <source>
        <dbReference type="EMBL" id="KAH7998785.1"/>
    </source>
</evidence>
<dbReference type="Gene3D" id="3.40.390.10">
    <property type="entry name" value="Collagenase (Catalytic Domain)"/>
    <property type="match status" value="2"/>
</dbReference>
<dbReference type="Proteomes" id="UP000821866">
    <property type="component" value="Unassembled WGS sequence"/>
</dbReference>
<dbReference type="PANTHER" id="PTHR11733">
    <property type="entry name" value="ZINC METALLOPROTEASE FAMILY M13 NEPRILYSIN-RELATED"/>
    <property type="match status" value="1"/>
</dbReference>
<organism evidence="4 5">
    <name type="scientific">Rhipicephalus microplus</name>
    <name type="common">Cattle tick</name>
    <name type="synonym">Boophilus microplus</name>
    <dbReference type="NCBI Taxonomy" id="6941"/>
    <lineage>
        <taxon>Eukaryota</taxon>
        <taxon>Metazoa</taxon>
        <taxon>Ecdysozoa</taxon>
        <taxon>Arthropoda</taxon>
        <taxon>Chelicerata</taxon>
        <taxon>Arachnida</taxon>
        <taxon>Acari</taxon>
        <taxon>Parasitiformes</taxon>
        <taxon>Ixodida</taxon>
        <taxon>Ixodoidea</taxon>
        <taxon>Ixodidae</taxon>
        <taxon>Rhipicephalinae</taxon>
        <taxon>Rhipicephalus</taxon>
        <taxon>Boophilus</taxon>
    </lineage>
</organism>
<dbReference type="InterPro" id="IPR000718">
    <property type="entry name" value="Peptidase_M13"/>
</dbReference>
<evidence type="ECO:0000313" key="5">
    <source>
        <dbReference type="Proteomes" id="UP000821866"/>
    </source>
</evidence>